<evidence type="ECO:0000313" key="7">
    <source>
        <dbReference type="Proteomes" id="UP001583177"/>
    </source>
</evidence>
<dbReference type="Proteomes" id="UP001583177">
    <property type="component" value="Unassembled WGS sequence"/>
</dbReference>
<evidence type="ECO:0008006" key="8">
    <source>
        <dbReference type="Google" id="ProtNLM"/>
    </source>
</evidence>
<dbReference type="InterPro" id="IPR005828">
    <property type="entry name" value="MFS_sugar_transport-like"/>
</dbReference>
<dbReference type="InterPro" id="IPR050360">
    <property type="entry name" value="MFS_Sugar_Transporters"/>
</dbReference>
<evidence type="ECO:0000256" key="4">
    <source>
        <dbReference type="ARBA" id="ARBA00023136"/>
    </source>
</evidence>
<dbReference type="PANTHER" id="PTHR48022">
    <property type="entry name" value="PLASTIDIC GLUCOSE TRANSPORTER 4"/>
    <property type="match status" value="1"/>
</dbReference>
<dbReference type="InterPro" id="IPR036259">
    <property type="entry name" value="MFS_trans_sf"/>
</dbReference>
<feature type="transmembrane region" description="Helical" evidence="5">
    <location>
        <begin position="30"/>
        <end position="50"/>
    </location>
</feature>
<organism evidence="6 7">
    <name type="scientific">Diaporthe australafricana</name>
    <dbReference type="NCBI Taxonomy" id="127596"/>
    <lineage>
        <taxon>Eukaryota</taxon>
        <taxon>Fungi</taxon>
        <taxon>Dikarya</taxon>
        <taxon>Ascomycota</taxon>
        <taxon>Pezizomycotina</taxon>
        <taxon>Sordariomycetes</taxon>
        <taxon>Sordariomycetidae</taxon>
        <taxon>Diaporthales</taxon>
        <taxon>Diaporthaceae</taxon>
        <taxon>Diaporthe</taxon>
    </lineage>
</organism>
<proteinExistence type="predicted"/>
<evidence type="ECO:0000256" key="3">
    <source>
        <dbReference type="ARBA" id="ARBA00022989"/>
    </source>
</evidence>
<comment type="caution">
    <text evidence="6">The sequence shown here is derived from an EMBL/GenBank/DDBJ whole genome shotgun (WGS) entry which is preliminary data.</text>
</comment>
<comment type="subcellular location">
    <subcellularLocation>
        <location evidence="1">Membrane</location>
        <topology evidence="1">Multi-pass membrane protein</topology>
    </subcellularLocation>
</comment>
<keyword evidence="4 5" id="KW-0472">Membrane</keyword>
<keyword evidence="2 5" id="KW-0812">Transmembrane</keyword>
<reference evidence="6 7" key="1">
    <citation type="journal article" date="2024" name="IMA Fungus">
        <title>IMA Genome - F19 : A genome assembly and annotation guide to empower mycologists, including annotated draft genome sequences of Ceratocystis pirilliformis, Diaporthe australafricana, Fusarium ophioides, Paecilomyces lecythidis, and Sporothrix stenoceras.</title>
        <authorList>
            <person name="Aylward J."/>
            <person name="Wilson A.M."/>
            <person name="Visagie C.M."/>
            <person name="Spraker J."/>
            <person name="Barnes I."/>
            <person name="Buitendag C."/>
            <person name="Ceriani C."/>
            <person name="Del Mar Angel L."/>
            <person name="du Plessis D."/>
            <person name="Fuchs T."/>
            <person name="Gasser K."/>
            <person name="Kramer D."/>
            <person name="Li W."/>
            <person name="Munsamy K."/>
            <person name="Piso A."/>
            <person name="Price J.L."/>
            <person name="Sonnekus B."/>
            <person name="Thomas C."/>
            <person name="van der Nest A."/>
            <person name="van Dijk A."/>
            <person name="van Heerden A."/>
            <person name="van Vuuren N."/>
            <person name="Yilmaz N."/>
            <person name="Duong T.A."/>
            <person name="van der Merwe N.A."/>
            <person name="Wingfield M.J."/>
            <person name="Wingfield B.D."/>
        </authorList>
    </citation>
    <scope>NUCLEOTIDE SEQUENCE [LARGE SCALE GENOMIC DNA]</scope>
    <source>
        <strain evidence="6 7">CMW 18300</strain>
    </source>
</reference>
<sequence length="101" mass="11629">MASISTANHWLWNFVVTMITPVAISTIGYQYYIVFTIIGFCIPVSVYFLYPETMGLRLEDIDLIFRESPSVMKTVAYARNRVSCTDEEILEKDKPEHKEVA</sequence>
<dbReference type="Gene3D" id="1.20.1250.20">
    <property type="entry name" value="MFS general substrate transporter like domains"/>
    <property type="match status" value="1"/>
</dbReference>
<evidence type="ECO:0000256" key="2">
    <source>
        <dbReference type="ARBA" id="ARBA00022692"/>
    </source>
</evidence>
<protein>
    <recommendedName>
        <fullName evidence="8">Major facilitator superfamily (MFS) profile domain-containing protein</fullName>
    </recommendedName>
</protein>
<dbReference type="Pfam" id="PF00083">
    <property type="entry name" value="Sugar_tr"/>
    <property type="match status" value="1"/>
</dbReference>
<dbReference type="SUPFAM" id="SSF103473">
    <property type="entry name" value="MFS general substrate transporter"/>
    <property type="match status" value="1"/>
</dbReference>
<keyword evidence="7" id="KW-1185">Reference proteome</keyword>
<dbReference type="EMBL" id="JAWRVE010000025">
    <property type="protein sequence ID" value="KAL1873530.1"/>
    <property type="molecule type" value="Genomic_DNA"/>
</dbReference>
<keyword evidence="3 5" id="KW-1133">Transmembrane helix</keyword>
<evidence type="ECO:0000313" key="6">
    <source>
        <dbReference type="EMBL" id="KAL1873530.1"/>
    </source>
</evidence>
<evidence type="ECO:0000256" key="1">
    <source>
        <dbReference type="ARBA" id="ARBA00004141"/>
    </source>
</evidence>
<gene>
    <name evidence="6" type="ORF">Daus18300_003893</name>
</gene>
<dbReference type="PANTHER" id="PTHR48022:SF45">
    <property type="entry name" value="MAJOR FACILITATOR SUPERFAMILY (MFS) PROFILE DOMAIN-CONTAINING PROTEIN-RELATED"/>
    <property type="match status" value="1"/>
</dbReference>
<name>A0ABR3XCL3_9PEZI</name>
<feature type="transmembrane region" description="Helical" evidence="5">
    <location>
        <begin position="7"/>
        <end position="24"/>
    </location>
</feature>
<accession>A0ABR3XCL3</accession>
<evidence type="ECO:0000256" key="5">
    <source>
        <dbReference type="SAM" id="Phobius"/>
    </source>
</evidence>